<proteinExistence type="predicted"/>
<evidence type="ECO:0000313" key="3">
    <source>
        <dbReference type="Proteomes" id="UP000193642"/>
    </source>
</evidence>
<keyword evidence="3" id="KW-1185">Reference proteome</keyword>
<protein>
    <submittedName>
        <fullName evidence="2">Uncharacterized protein</fullName>
    </submittedName>
</protein>
<evidence type="ECO:0000256" key="1">
    <source>
        <dbReference type="SAM" id="Phobius"/>
    </source>
</evidence>
<feature type="transmembrane region" description="Helical" evidence="1">
    <location>
        <begin position="6"/>
        <end position="25"/>
    </location>
</feature>
<reference evidence="2 3" key="1">
    <citation type="submission" date="2016-07" db="EMBL/GenBank/DDBJ databases">
        <title>Pervasive Adenine N6-methylation of Active Genes in Fungi.</title>
        <authorList>
            <consortium name="DOE Joint Genome Institute"/>
            <person name="Mondo S.J."/>
            <person name="Dannebaum R.O."/>
            <person name="Kuo R.C."/>
            <person name="Labutti K."/>
            <person name="Haridas S."/>
            <person name="Kuo A."/>
            <person name="Salamov A."/>
            <person name="Ahrendt S.R."/>
            <person name="Lipzen A."/>
            <person name="Sullivan W."/>
            <person name="Andreopoulos W.B."/>
            <person name="Clum A."/>
            <person name="Lindquist E."/>
            <person name="Daum C."/>
            <person name="Ramamoorthy G.K."/>
            <person name="Gryganskyi A."/>
            <person name="Culley D."/>
            <person name="Magnuson J.K."/>
            <person name="James T.Y."/>
            <person name="O'Malley M.A."/>
            <person name="Stajich J.E."/>
            <person name="Spatafora J.W."/>
            <person name="Visel A."/>
            <person name="Grigoriev I.V."/>
        </authorList>
    </citation>
    <scope>NUCLEOTIDE SEQUENCE [LARGE SCALE GENOMIC DNA]</scope>
    <source>
        <strain evidence="2 3">JEL800</strain>
    </source>
</reference>
<keyword evidence="1" id="KW-1133">Transmembrane helix</keyword>
<keyword evidence="1" id="KW-0812">Transmembrane</keyword>
<keyword evidence="1" id="KW-0472">Membrane</keyword>
<name>A0A1Y2D4X1_9FUNG</name>
<comment type="caution">
    <text evidence="2">The sequence shown here is derived from an EMBL/GenBank/DDBJ whole genome shotgun (WGS) entry which is preliminary data.</text>
</comment>
<accession>A0A1Y2D4X1</accession>
<dbReference type="EMBL" id="MCGO01000001">
    <property type="protein sequence ID" value="ORY53635.1"/>
    <property type="molecule type" value="Genomic_DNA"/>
</dbReference>
<gene>
    <name evidence="2" type="ORF">BCR33DRAFT_711021</name>
</gene>
<dbReference type="Proteomes" id="UP000193642">
    <property type="component" value="Unassembled WGS sequence"/>
</dbReference>
<dbReference type="AlphaFoldDB" id="A0A1Y2D4X1"/>
<evidence type="ECO:0000313" key="2">
    <source>
        <dbReference type="EMBL" id="ORY53635.1"/>
    </source>
</evidence>
<sequence length="64" mass="7027">MAVLIGGVVGSLVLLGGCLGLVIWMRRKRVRKVGLLEIRSEPAMRMSERNRIEETDGTSFLNAA</sequence>
<organism evidence="2 3">
    <name type="scientific">Rhizoclosmatium globosum</name>
    <dbReference type="NCBI Taxonomy" id="329046"/>
    <lineage>
        <taxon>Eukaryota</taxon>
        <taxon>Fungi</taxon>
        <taxon>Fungi incertae sedis</taxon>
        <taxon>Chytridiomycota</taxon>
        <taxon>Chytridiomycota incertae sedis</taxon>
        <taxon>Chytridiomycetes</taxon>
        <taxon>Chytridiales</taxon>
        <taxon>Chytriomycetaceae</taxon>
        <taxon>Rhizoclosmatium</taxon>
    </lineage>
</organism>